<dbReference type="Gene3D" id="3.40.50.12370">
    <property type="match status" value="1"/>
</dbReference>
<evidence type="ECO:0000313" key="4">
    <source>
        <dbReference type="Proteomes" id="UP000324996"/>
    </source>
</evidence>
<dbReference type="RefSeq" id="WP_042088007.1">
    <property type="nucleotide sequence ID" value="NZ_BKCN01000024.1"/>
</dbReference>
<evidence type="ECO:0000313" key="3">
    <source>
        <dbReference type="EMBL" id="GER05434.1"/>
    </source>
</evidence>
<dbReference type="SUPFAM" id="SSF52402">
    <property type="entry name" value="Adenine nucleotide alpha hydrolases-like"/>
    <property type="match status" value="1"/>
</dbReference>
<proteinExistence type="inferred from homology"/>
<keyword evidence="4" id="KW-1185">Reference proteome</keyword>
<dbReference type="PRINTS" id="PR01438">
    <property type="entry name" value="UNVRSLSTRESS"/>
</dbReference>
<feature type="domain" description="UspA" evidence="2">
    <location>
        <begin position="217"/>
        <end position="285"/>
    </location>
</feature>
<sequence length="287" mass="31753">MRSFLVPMTDPNGQDAVLDLAFAMARKFRGHLSGLFIRPDPRAAIPFMGEGLTADAIQDLVDASDREGKARAARAFAVFEEKRQSENLPLGDGLEGLDDPTISWEETTGFIADRVGRAARLADLTIVPQPVEPNHQDSADLLNEVLFRSGRPLLLAPPERQHKNPGNSILVAWNGRAECARTVAASLPFLHQAERIILLTVDDEHPDRPSLEGLRIYLARHGLTAETRQVQSEQRSVGETIRATVDKEQADLLIMGAFSHSRWREMIVGGVTRDAIHHARIPVFMSH</sequence>
<dbReference type="EMBL" id="BKCN01000024">
    <property type="protein sequence ID" value="GER05434.1"/>
    <property type="molecule type" value="Genomic_DNA"/>
</dbReference>
<dbReference type="InterPro" id="IPR006015">
    <property type="entry name" value="Universal_stress_UspA"/>
</dbReference>
<name>A0A5A7NCI5_9PROT</name>
<dbReference type="Pfam" id="PF00582">
    <property type="entry name" value="Usp"/>
    <property type="match status" value="1"/>
</dbReference>
<dbReference type="InterPro" id="IPR006016">
    <property type="entry name" value="UspA"/>
</dbReference>
<protein>
    <submittedName>
        <fullName evidence="3">Universal stress protein UspA</fullName>
    </submittedName>
</protein>
<dbReference type="CDD" id="cd00293">
    <property type="entry name" value="USP-like"/>
    <property type="match status" value="1"/>
</dbReference>
<gene>
    <name evidence="3" type="ORF">JCM17846_31160</name>
</gene>
<dbReference type="AlphaFoldDB" id="A0A5A7NCI5"/>
<evidence type="ECO:0000256" key="1">
    <source>
        <dbReference type="ARBA" id="ARBA00008791"/>
    </source>
</evidence>
<reference evidence="3 4" key="1">
    <citation type="submission" date="2019-09" db="EMBL/GenBank/DDBJ databases">
        <title>NBRP : Genome information of microbial organism related human and environment.</title>
        <authorList>
            <person name="Hattori M."/>
            <person name="Oshima K."/>
            <person name="Inaba H."/>
            <person name="Suda W."/>
            <person name="Sakamoto M."/>
            <person name="Iino T."/>
            <person name="Kitahara M."/>
            <person name="Oshida Y."/>
            <person name="Iida T."/>
            <person name="Kudo T."/>
            <person name="Itoh T."/>
            <person name="Ohkuma M."/>
        </authorList>
    </citation>
    <scope>NUCLEOTIDE SEQUENCE [LARGE SCALE GENOMIC DNA]</scope>
    <source>
        <strain evidence="3 4">Q-1</strain>
    </source>
</reference>
<organism evidence="3 4">
    <name type="scientific">Iodidimonas nitroreducens</name>
    <dbReference type="NCBI Taxonomy" id="1236968"/>
    <lineage>
        <taxon>Bacteria</taxon>
        <taxon>Pseudomonadati</taxon>
        <taxon>Pseudomonadota</taxon>
        <taxon>Alphaproteobacteria</taxon>
        <taxon>Iodidimonadales</taxon>
        <taxon>Iodidimonadaceae</taxon>
        <taxon>Iodidimonas</taxon>
    </lineage>
</organism>
<dbReference type="Proteomes" id="UP000324996">
    <property type="component" value="Unassembled WGS sequence"/>
</dbReference>
<accession>A0A5A7NCI5</accession>
<comment type="caution">
    <text evidence="3">The sequence shown here is derived from an EMBL/GenBank/DDBJ whole genome shotgun (WGS) entry which is preliminary data.</text>
</comment>
<evidence type="ECO:0000259" key="2">
    <source>
        <dbReference type="Pfam" id="PF00582"/>
    </source>
</evidence>
<comment type="similarity">
    <text evidence="1">Belongs to the universal stress protein A family.</text>
</comment>